<dbReference type="Proteomes" id="UP000275267">
    <property type="component" value="Unassembled WGS sequence"/>
</dbReference>
<evidence type="ECO:0000256" key="1">
    <source>
        <dbReference type="ARBA" id="ARBA00004653"/>
    </source>
</evidence>
<comment type="caution">
    <text evidence="11">The sequence shown here is derived from an EMBL/GenBank/DDBJ whole genome shotgun (WGS) entry which is preliminary data.</text>
</comment>
<evidence type="ECO:0000313" key="11">
    <source>
        <dbReference type="EMBL" id="RLM91640.1"/>
    </source>
</evidence>
<name>A0A3L6QXH5_PANMI</name>
<evidence type="ECO:0000256" key="2">
    <source>
        <dbReference type="ARBA" id="ARBA00022676"/>
    </source>
</evidence>
<keyword evidence="12" id="KW-1185">Reference proteome</keyword>
<evidence type="ECO:0000256" key="5">
    <source>
        <dbReference type="ARBA" id="ARBA00022989"/>
    </source>
</evidence>
<feature type="transmembrane region" description="Helical" evidence="9">
    <location>
        <begin position="165"/>
        <end position="183"/>
    </location>
</feature>
<keyword evidence="6" id="KW-0333">Golgi apparatus</keyword>
<dbReference type="EMBL" id="PQIB02000010">
    <property type="protein sequence ID" value="RLM91640.1"/>
    <property type="molecule type" value="Genomic_DNA"/>
</dbReference>
<dbReference type="GO" id="GO:0071555">
    <property type="term" value="P:cell wall organization"/>
    <property type="evidence" value="ECO:0007669"/>
    <property type="project" value="UniProtKB-KW"/>
</dbReference>
<dbReference type="GO" id="GO:0016757">
    <property type="term" value="F:glycosyltransferase activity"/>
    <property type="evidence" value="ECO:0007669"/>
    <property type="project" value="UniProtKB-KW"/>
</dbReference>
<protein>
    <recommendedName>
        <fullName evidence="10">Glycosyltransferase 2-like domain-containing protein</fullName>
    </recommendedName>
</protein>
<dbReference type="InterPro" id="IPR001173">
    <property type="entry name" value="Glyco_trans_2-like"/>
</dbReference>
<dbReference type="STRING" id="4540.A0A3L6QXH5"/>
<sequence length="625" mass="69516">MAQSWGREARGGGGTSVVVKMESPDWAVPQSEGAAAGAAGGKAGRGKNARQITWVLLLKAHRAAGKLTGAASAALSVAAAARRRVAAGRTDADAGAAPPGESPALRTRFYGFLRAFLLLSMLLLAVDVAAHLQGWHLAVDVPDLLAVEGLFAAGYASWVRIRLEYLAPALQFLANACVVLFLIQSADRLILCLGCLWIKLRGIKPVPTAGGKGSDDVEAGAGEFPMVLVQIPMCNEKEVYQQSIGAVCSLDWPRSNFLVQVLDDSDDATTSALIKEEVEKWQREGVRILYRHRVIRDGYKAGNLKSAMNCSYVKDYEFVVIFDADFQPQPDFLKRTVPHFKGNEDVGLVQARWSFVNKDENLLTRLQNINLCFHFEVEQQCQCELPESYEAYRKQQHRWHSGPMQLFRLCFVDIIKSKIGFWKKFNLIFLFFLLRKLILPFYSFTLFCIILPMTMFIPEAELPAWVVCYIPATMSLLNILPAPKSFPFIVPYLLFENTMSVTKFNAMISGLFQLGSAYEWVVTKKSGRSSEGDLVALVEKQSKQQRVGSAPNLDSLTKESAHIKKDSMKKKHNRIYRKELALSFLLLTAAARSLLSVQGIHFYFLLFQGVSFLVVGLDLIGEQIE</sequence>
<accession>A0A3L6QXH5</accession>
<evidence type="ECO:0000259" key="10">
    <source>
        <dbReference type="Pfam" id="PF00535"/>
    </source>
</evidence>
<comment type="subcellular location">
    <subcellularLocation>
        <location evidence="1">Golgi apparatus membrane</location>
        <topology evidence="1">Multi-pass membrane protein</topology>
    </subcellularLocation>
</comment>
<evidence type="ECO:0000256" key="9">
    <source>
        <dbReference type="SAM" id="Phobius"/>
    </source>
</evidence>
<keyword evidence="2" id="KW-0328">Glycosyltransferase</keyword>
<organism evidence="11 12">
    <name type="scientific">Panicum miliaceum</name>
    <name type="common">Proso millet</name>
    <name type="synonym">Broomcorn millet</name>
    <dbReference type="NCBI Taxonomy" id="4540"/>
    <lineage>
        <taxon>Eukaryota</taxon>
        <taxon>Viridiplantae</taxon>
        <taxon>Streptophyta</taxon>
        <taxon>Embryophyta</taxon>
        <taxon>Tracheophyta</taxon>
        <taxon>Spermatophyta</taxon>
        <taxon>Magnoliopsida</taxon>
        <taxon>Liliopsida</taxon>
        <taxon>Poales</taxon>
        <taxon>Poaceae</taxon>
        <taxon>PACMAD clade</taxon>
        <taxon>Panicoideae</taxon>
        <taxon>Panicodae</taxon>
        <taxon>Paniceae</taxon>
        <taxon>Panicinae</taxon>
        <taxon>Panicum</taxon>
        <taxon>Panicum sect. Panicum</taxon>
    </lineage>
</organism>
<dbReference type="InterPro" id="IPR029044">
    <property type="entry name" value="Nucleotide-diphossugar_trans"/>
</dbReference>
<evidence type="ECO:0000256" key="3">
    <source>
        <dbReference type="ARBA" id="ARBA00022679"/>
    </source>
</evidence>
<dbReference type="Gene3D" id="3.90.550.10">
    <property type="entry name" value="Spore Coat Polysaccharide Biosynthesis Protein SpsA, Chain A"/>
    <property type="match status" value="1"/>
</dbReference>
<keyword evidence="7 9" id="KW-0472">Membrane</keyword>
<feature type="transmembrane region" description="Helical" evidence="9">
    <location>
        <begin position="112"/>
        <end position="132"/>
    </location>
</feature>
<dbReference type="GO" id="GO:0000139">
    <property type="term" value="C:Golgi membrane"/>
    <property type="evidence" value="ECO:0007669"/>
    <property type="project" value="UniProtKB-SubCell"/>
</dbReference>
<evidence type="ECO:0000256" key="4">
    <source>
        <dbReference type="ARBA" id="ARBA00022692"/>
    </source>
</evidence>
<keyword evidence="4 9" id="KW-0812">Transmembrane</keyword>
<dbReference type="Pfam" id="PF00535">
    <property type="entry name" value="Glycos_transf_2"/>
    <property type="match status" value="1"/>
</dbReference>
<dbReference type="OrthoDB" id="72851at2759"/>
<keyword evidence="8" id="KW-0961">Cell wall biogenesis/degradation</keyword>
<dbReference type="PANTHER" id="PTHR32044">
    <property type="entry name" value="GLUCOMANNAN 4-BETA-MANNOSYLTRANSFERASE 9"/>
    <property type="match status" value="1"/>
</dbReference>
<gene>
    <name evidence="11" type="ORF">C2845_PM08G26570</name>
</gene>
<dbReference type="PANTHER" id="PTHR32044:SF44">
    <property type="entry name" value="XYLOGLUCAN GLYCOSYLTRANSFERASE 12-RELATED"/>
    <property type="match status" value="1"/>
</dbReference>
<keyword evidence="5 9" id="KW-1133">Transmembrane helix</keyword>
<feature type="transmembrane region" description="Helical" evidence="9">
    <location>
        <begin position="575"/>
        <end position="594"/>
    </location>
</feature>
<evidence type="ECO:0000256" key="7">
    <source>
        <dbReference type="ARBA" id="ARBA00023136"/>
    </source>
</evidence>
<keyword evidence="3" id="KW-0808">Transferase</keyword>
<dbReference type="SUPFAM" id="SSF53448">
    <property type="entry name" value="Nucleotide-diphospho-sugar transferases"/>
    <property type="match status" value="1"/>
</dbReference>
<feature type="transmembrane region" description="Helical" evidence="9">
    <location>
        <begin position="427"/>
        <end position="456"/>
    </location>
</feature>
<feature type="domain" description="Glycosyltransferase 2-like" evidence="10">
    <location>
        <begin position="230"/>
        <end position="376"/>
    </location>
</feature>
<evidence type="ECO:0000256" key="6">
    <source>
        <dbReference type="ARBA" id="ARBA00023034"/>
    </source>
</evidence>
<reference evidence="12" key="1">
    <citation type="journal article" date="2019" name="Nat. Commun.">
        <title>The genome of broomcorn millet.</title>
        <authorList>
            <person name="Zou C."/>
            <person name="Miki D."/>
            <person name="Li D."/>
            <person name="Tang Q."/>
            <person name="Xiao L."/>
            <person name="Rajput S."/>
            <person name="Deng P."/>
            <person name="Jia W."/>
            <person name="Huang R."/>
            <person name="Zhang M."/>
            <person name="Sun Y."/>
            <person name="Hu J."/>
            <person name="Fu X."/>
            <person name="Schnable P.S."/>
            <person name="Li F."/>
            <person name="Zhang H."/>
            <person name="Feng B."/>
            <person name="Zhu X."/>
            <person name="Liu R."/>
            <person name="Schnable J.C."/>
            <person name="Zhu J.-K."/>
            <person name="Zhang H."/>
        </authorList>
    </citation>
    <scope>NUCLEOTIDE SEQUENCE [LARGE SCALE GENOMIC DNA]</scope>
</reference>
<evidence type="ECO:0000256" key="8">
    <source>
        <dbReference type="ARBA" id="ARBA00023316"/>
    </source>
</evidence>
<proteinExistence type="predicted"/>
<evidence type="ECO:0000313" key="12">
    <source>
        <dbReference type="Proteomes" id="UP000275267"/>
    </source>
</evidence>
<dbReference type="AlphaFoldDB" id="A0A3L6QXH5"/>